<dbReference type="InterPro" id="IPR001091">
    <property type="entry name" value="RM_Methyltransferase"/>
</dbReference>
<dbReference type="GO" id="GO:0015667">
    <property type="term" value="F:site-specific DNA-methyltransferase (cytosine-N4-specific) activity"/>
    <property type="evidence" value="ECO:0007669"/>
    <property type="project" value="UniProtKB-EC"/>
</dbReference>
<name>A0A3R7H460_9BURK</name>
<evidence type="ECO:0000256" key="7">
    <source>
        <dbReference type="ARBA" id="ARBA00049120"/>
    </source>
</evidence>
<dbReference type="Proteomes" id="UP000216225">
    <property type="component" value="Unassembled WGS sequence"/>
</dbReference>
<dbReference type="PANTHER" id="PTHR13370:SF3">
    <property type="entry name" value="TRNA (GUANINE(10)-N2)-METHYLTRANSFERASE HOMOLOG"/>
    <property type="match status" value="1"/>
</dbReference>
<gene>
    <name evidence="10" type="ORF">CE154_004745</name>
</gene>
<keyword evidence="4" id="KW-0949">S-adenosyl-L-methionine</keyword>
<proteinExistence type="inferred from homology"/>
<dbReference type="AlphaFoldDB" id="A0A3R7H460"/>
<evidence type="ECO:0000256" key="2">
    <source>
        <dbReference type="ARBA" id="ARBA00022603"/>
    </source>
</evidence>
<protein>
    <recommendedName>
        <fullName evidence="8">Methyltransferase</fullName>
        <ecNumber evidence="8">2.1.1.-</ecNumber>
    </recommendedName>
</protein>
<keyword evidence="3 10" id="KW-0808">Transferase</keyword>
<dbReference type="EMBL" id="NKDB02000001">
    <property type="protein sequence ID" value="RKJ99054.1"/>
    <property type="molecule type" value="Genomic_DNA"/>
</dbReference>
<dbReference type="SUPFAM" id="SSF53335">
    <property type="entry name" value="S-adenosyl-L-methionine-dependent methyltransferases"/>
    <property type="match status" value="1"/>
</dbReference>
<evidence type="ECO:0000256" key="6">
    <source>
        <dbReference type="ARBA" id="ARBA00023125"/>
    </source>
</evidence>
<dbReference type="GO" id="GO:0005737">
    <property type="term" value="C:cytoplasm"/>
    <property type="evidence" value="ECO:0007669"/>
    <property type="project" value="TreeGrafter"/>
</dbReference>
<evidence type="ECO:0000259" key="9">
    <source>
        <dbReference type="Pfam" id="PF01555"/>
    </source>
</evidence>
<reference evidence="10 11" key="1">
    <citation type="submission" date="2018-09" db="EMBL/GenBank/DDBJ databases">
        <title>Genome comparison of Alicycliphilus sp. BQ1, a polyurethanolytic bacterium, with its closest phylogenetic relatives Alicycliphilus denitrificans BC and K601, unable to attack polyurethane.</title>
        <authorList>
            <person name="Loza-Tavera H."/>
            <person name="Lozano L."/>
            <person name="Cevallos M."/>
            <person name="Maya-Lucas O."/>
            <person name="Garcia-Mena J."/>
            <person name="Hernandez J."/>
        </authorList>
    </citation>
    <scope>NUCLEOTIDE SEQUENCE [LARGE SCALE GENOMIC DNA]</scope>
    <source>
        <strain evidence="10 11">BQ1</strain>
    </source>
</reference>
<dbReference type="InterPro" id="IPR002941">
    <property type="entry name" value="DNA_methylase_N4/N6"/>
</dbReference>
<dbReference type="GO" id="GO:0008170">
    <property type="term" value="F:N-methyltransferase activity"/>
    <property type="evidence" value="ECO:0007669"/>
    <property type="project" value="InterPro"/>
</dbReference>
<keyword evidence="2 10" id="KW-0489">Methyltransferase</keyword>
<evidence type="ECO:0000256" key="4">
    <source>
        <dbReference type="ARBA" id="ARBA00022691"/>
    </source>
</evidence>
<comment type="catalytic activity">
    <reaction evidence="7">
        <text>a 2'-deoxycytidine in DNA + S-adenosyl-L-methionine = an N(4)-methyl-2'-deoxycytidine in DNA + S-adenosyl-L-homocysteine + H(+)</text>
        <dbReference type="Rhea" id="RHEA:16857"/>
        <dbReference type="Rhea" id="RHEA-COMP:11369"/>
        <dbReference type="Rhea" id="RHEA-COMP:13674"/>
        <dbReference type="ChEBI" id="CHEBI:15378"/>
        <dbReference type="ChEBI" id="CHEBI:57856"/>
        <dbReference type="ChEBI" id="CHEBI:59789"/>
        <dbReference type="ChEBI" id="CHEBI:85452"/>
        <dbReference type="ChEBI" id="CHEBI:137933"/>
        <dbReference type="EC" id="2.1.1.113"/>
    </reaction>
</comment>
<dbReference type="GO" id="GO:0009007">
    <property type="term" value="F:site-specific DNA-methyltransferase (adenine-specific) activity"/>
    <property type="evidence" value="ECO:0007669"/>
    <property type="project" value="TreeGrafter"/>
</dbReference>
<dbReference type="PRINTS" id="PR00508">
    <property type="entry name" value="S21N4MTFRASE"/>
</dbReference>
<comment type="caution">
    <text evidence="10">The sequence shown here is derived from an EMBL/GenBank/DDBJ whole genome shotgun (WGS) entry which is preliminary data.</text>
</comment>
<evidence type="ECO:0000256" key="1">
    <source>
        <dbReference type="ARBA" id="ARBA00010203"/>
    </source>
</evidence>
<accession>A0A3R7H460</accession>
<dbReference type="RefSeq" id="WP_094435594.1">
    <property type="nucleotide sequence ID" value="NZ_NKDB02000001.1"/>
</dbReference>
<comment type="similarity">
    <text evidence="1">Belongs to the N(4)/N(6)-methyltransferase family. N(4) subfamily.</text>
</comment>
<dbReference type="GO" id="GO:0032259">
    <property type="term" value="P:methylation"/>
    <property type="evidence" value="ECO:0007669"/>
    <property type="project" value="UniProtKB-KW"/>
</dbReference>
<keyword evidence="5" id="KW-0680">Restriction system</keyword>
<dbReference type="GO" id="GO:0009307">
    <property type="term" value="P:DNA restriction-modification system"/>
    <property type="evidence" value="ECO:0007669"/>
    <property type="project" value="UniProtKB-KW"/>
</dbReference>
<evidence type="ECO:0000256" key="8">
    <source>
        <dbReference type="RuleBase" id="RU362026"/>
    </source>
</evidence>
<evidence type="ECO:0000313" key="11">
    <source>
        <dbReference type="Proteomes" id="UP000216225"/>
    </source>
</evidence>
<dbReference type="PANTHER" id="PTHR13370">
    <property type="entry name" value="RNA METHYLASE-RELATED"/>
    <property type="match status" value="1"/>
</dbReference>
<keyword evidence="6" id="KW-0238">DNA-binding</keyword>
<dbReference type="EC" id="2.1.1.-" evidence="8"/>
<dbReference type="GO" id="GO:0003677">
    <property type="term" value="F:DNA binding"/>
    <property type="evidence" value="ECO:0007669"/>
    <property type="project" value="UniProtKB-KW"/>
</dbReference>
<dbReference type="InterPro" id="IPR017985">
    <property type="entry name" value="MeTrfase_CN4_CS"/>
</dbReference>
<dbReference type="Pfam" id="PF01555">
    <property type="entry name" value="N6_N4_Mtase"/>
    <property type="match status" value="1"/>
</dbReference>
<dbReference type="PROSITE" id="PS00093">
    <property type="entry name" value="N4_MTASE"/>
    <property type="match status" value="1"/>
</dbReference>
<feature type="domain" description="DNA methylase N-4/N-6" evidence="9">
    <location>
        <begin position="34"/>
        <end position="273"/>
    </location>
</feature>
<dbReference type="InterPro" id="IPR029063">
    <property type="entry name" value="SAM-dependent_MTases_sf"/>
</dbReference>
<evidence type="ECO:0000313" key="10">
    <source>
        <dbReference type="EMBL" id="RKJ99054.1"/>
    </source>
</evidence>
<sequence>MNAPETSHLYPAVQSSAHLGDCLDILRTYPDRCIDLIVTSPPYADQRITTYGGIKPNEYVAWFLPRAEQFMRILKPGGSFVLNIKEKAVNGERHTYVLELILALRQQGWLWTEEYIWHKRNCYPGKWPNRFRDAWERCLHFTKQRRFKMNQDAVMVPMGDWAHARLKSLGKNDVVRYDSQVGNAFGKNIANWQGRTMAYPTNVLHMATETGNKQHSAAYPLALPQWFIRLFTDEGDVVLDPFAGSGTTLEAAIELGRKAIGIDVAQEFVTMCEEKLAPVQGRLMEPRKPYVTNGKRKTVRQAADRS</sequence>
<dbReference type="Gene3D" id="3.40.50.150">
    <property type="entry name" value="Vaccinia Virus protein VP39"/>
    <property type="match status" value="1"/>
</dbReference>
<evidence type="ECO:0000256" key="5">
    <source>
        <dbReference type="ARBA" id="ARBA00022747"/>
    </source>
</evidence>
<evidence type="ECO:0000256" key="3">
    <source>
        <dbReference type="ARBA" id="ARBA00022679"/>
    </source>
</evidence>
<organism evidence="10 11">
    <name type="scientific">Alicycliphilus denitrificans</name>
    <dbReference type="NCBI Taxonomy" id="179636"/>
    <lineage>
        <taxon>Bacteria</taxon>
        <taxon>Pseudomonadati</taxon>
        <taxon>Pseudomonadota</taxon>
        <taxon>Betaproteobacteria</taxon>
        <taxon>Burkholderiales</taxon>
        <taxon>Comamonadaceae</taxon>
        <taxon>Alicycliphilus</taxon>
    </lineage>
</organism>